<dbReference type="Gene3D" id="3.90.550.10">
    <property type="entry name" value="Spore Coat Polysaccharide Biosynthesis Protein SpsA, Chain A"/>
    <property type="match status" value="1"/>
</dbReference>
<dbReference type="PANTHER" id="PTHR48090">
    <property type="entry name" value="UNDECAPRENYL-PHOSPHATE 4-DEOXY-4-FORMAMIDO-L-ARABINOSE TRANSFERASE-RELATED"/>
    <property type="match status" value="1"/>
</dbReference>
<dbReference type="InterPro" id="IPR050256">
    <property type="entry name" value="Glycosyltransferase_2"/>
</dbReference>
<reference evidence="2" key="1">
    <citation type="submission" date="2021-11" db="EMBL/GenBank/DDBJ databases">
        <title>BS-T2-15 a new species belonging to the Comamonadaceae family isolated from the soil of a French oak forest.</title>
        <authorList>
            <person name="Mieszkin S."/>
            <person name="Alain K."/>
        </authorList>
    </citation>
    <scope>NUCLEOTIDE SEQUENCE</scope>
    <source>
        <strain evidence="2">BS-T2-15</strain>
    </source>
</reference>
<organism evidence="2 3">
    <name type="scientific">Scleromatobacter humisilvae</name>
    <dbReference type="NCBI Taxonomy" id="2897159"/>
    <lineage>
        <taxon>Bacteria</taxon>
        <taxon>Pseudomonadati</taxon>
        <taxon>Pseudomonadota</taxon>
        <taxon>Betaproteobacteria</taxon>
        <taxon>Burkholderiales</taxon>
        <taxon>Sphaerotilaceae</taxon>
        <taxon>Scleromatobacter</taxon>
    </lineage>
</organism>
<dbReference type="InterPro" id="IPR029044">
    <property type="entry name" value="Nucleotide-diphossugar_trans"/>
</dbReference>
<keyword evidence="1" id="KW-0812">Transmembrane</keyword>
<feature type="transmembrane region" description="Helical" evidence="1">
    <location>
        <begin position="309"/>
        <end position="329"/>
    </location>
</feature>
<name>A0A9X2BYQ2_9BURK</name>
<feature type="transmembrane region" description="Helical" evidence="1">
    <location>
        <begin position="336"/>
        <end position="356"/>
    </location>
</feature>
<dbReference type="EMBL" id="JAJLJH010000001">
    <property type="protein sequence ID" value="MCK9685863.1"/>
    <property type="molecule type" value="Genomic_DNA"/>
</dbReference>
<dbReference type="CDD" id="cd06438">
    <property type="entry name" value="EpsO_like"/>
    <property type="match status" value="1"/>
</dbReference>
<sequence length="398" mass="42460">MTLLAHVLLIAAVVLSVPLLVAVGVFALQIAAQARGRASGGAGAGAAPRGNVAILVPAHNEEDGIAQTLATLLPQLAAGDRVLVVADNCSDATAERARAAGAQVVERFHASDRGKGFALAFGVDHLRADPPAAVLIVDADCELAPGSLELLAAELERTRRPVQALYLMTAPDDARLARRLAQFAWRVRNWARPAGWHRLGLPCQLMGTGMAFSWDMLRDAPLANASIVEDMKLGIELAKSGQAPVFCERALVTSQFPDSAAASTTQRTRWEHGHLEMILREVPAMLARGVARGDGRLLGLALDLAVPPLALLAGLLAVDALLALAAWFCGAGNGPVVVAGLLLGLFLLSVLVAWLVRGRDLVRFTELLSVPWYIAAKLPVYLRFIVRRQRAWVRTDRK</sequence>
<evidence type="ECO:0000313" key="3">
    <source>
        <dbReference type="Proteomes" id="UP001139353"/>
    </source>
</evidence>
<dbReference type="PANTHER" id="PTHR48090:SF6">
    <property type="entry name" value="SLR5056 PROTEIN"/>
    <property type="match status" value="1"/>
</dbReference>
<keyword evidence="1" id="KW-0472">Membrane</keyword>
<protein>
    <submittedName>
        <fullName evidence="2">Glycosyltransferase family 2 protein</fullName>
    </submittedName>
</protein>
<dbReference type="Pfam" id="PF13641">
    <property type="entry name" value="Glyco_tranf_2_3"/>
    <property type="match status" value="1"/>
</dbReference>
<gene>
    <name evidence="2" type="ORF">LPC04_09105</name>
</gene>
<evidence type="ECO:0000256" key="1">
    <source>
        <dbReference type="SAM" id="Phobius"/>
    </source>
</evidence>
<proteinExistence type="predicted"/>
<comment type="caution">
    <text evidence="2">The sequence shown here is derived from an EMBL/GenBank/DDBJ whole genome shotgun (WGS) entry which is preliminary data.</text>
</comment>
<accession>A0A9X2BYQ2</accession>
<keyword evidence="1" id="KW-1133">Transmembrane helix</keyword>
<feature type="transmembrane region" description="Helical" evidence="1">
    <location>
        <begin position="368"/>
        <end position="386"/>
    </location>
</feature>
<keyword evidence="3" id="KW-1185">Reference proteome</keyword>
<evidence type="ECO:0000313" key="2">
    <source>
        <dbReference type="EMBL" id="MCK9685863.1"/>
    </source>
</evidence>
<dbReference type="SUPFAM" id="SSF53448">
    <property type="entry name" value="Nucleotide-diphospho-sugar transferases"/>
    <property type="match status" value="1"/>
</dbReference>
<dbReference type="AlphaFoldDB" id="A0A9X2BYQ2"/>
<dbReference type="Proteomes" id="UP001139353">
    <property type="component" value="Unassembled WGS sequence"/>
</dbReference>
<dbReference type="RefSeq" id="WP_275681853.1">
    <property type="nucleotide sequence ID" value="NZ_JAJLJH010000001.1"/>
</dbReference>